<dbReference type="InterPro" id="IPR036259">
    <property type="entry name" value="MFS_trans_sf"/>
</dbReference>
<proteinExistence type="predicted"/>
<dbReference type="EMBL" id="UINC01228189">
    <property type="protein sequence ID" value="SVE59399.1"/>
    <property type="molecule type" value="Genomic_DNA"/>
</dbReference>
<dbReference type="PANTHER" id="PTHR23502">
    <property type="entry name" value="MAJOR FACILITATOR SUPERFAMILY"/>
    <property type="match status" value="1"/>
</dbReference>
<dbReference type="AlphaFoldDB" id="A0A383ES01"/>
<feature type="transmembrane region" description="Helical" evidence="6">
    <location>
        <begin position="115"/>
        <end position="134"/>
    </location>
</feature>
<evidence type="ECO:0000313" key="8">
    <source>
        <dbReference type="EMBL" id="SVE59399.1"/>
    </source>
</evidence>
<keyword evidence="2" id="KW-0813">Transport</keyword>
<feature type="transmembrane region" description="Helical" evidence="6">
    <location>
        <begin position="91"/>
        <end position="109"/>
    </location>
</feature>
<evidence type="ECO:0000256" key="4">
    <source>
        <dbReference type="ARBA" id="ARBA00022989"/>
    </source>
</evidence>
<name>A0A383ES01_9ZZZZ</name>
<dbReference type="SUPFAM" id="SSF103473">
    <property type="entry name" value="MFS general substrate transporter"/>
    <property type="match status" value="1"/>
</dbReference>
<evidence type="ECO:0000256" key="6">
    <source>
        <dbReference type="SAM" id="Phobius"/>
    </source>
</evidence>
<keyword evidence="4 6" id="KW-1133">Transmembrane helix</keyword>
<dbReference type="PROSITE" id="PS50850">
    <property type="entry name" value="MFS"/>
    <property type="match status" value="1"/>
</dbReference>
<dbReference type="PANTHER" id="PTHR23502:SF132">
    <property type="entry name" value="POLYAMINE TRANSPORTER 2-RELATED"/>
    <property type="match status" value="1"/>
</dbReference>
<dbReference type="Pfam" id="PF07690">
    <property type="entry name" value="MFS_1"/>
    <property type="match status" value="1"/>
</dbReference>
<dbReference type="GO" id="GO:0005886">
    <property type="term" value="C:plasma membrane"/>
    <property type="evidence" value="ECO:0007669"/>
    <property type="project" value="TreeGrafter"/>
</dbReference>
<keyword evidence="3 6" id="KW-0812">Transmembrane</keyword>
<dbReference type="InterPro" id="IPR020846">
    <property type="entry name" value="MFS_dom"/>
</dbReference>
<feature type="transmembrane region" description="Helical" evidence="6">
    <location>
        <begin position="179"/>
        <end position="198"/>
    </location>
</feature>
<evidence type="ECO:0000256" key="5">
    <source>
        <dbReference type="ARBA" id="ARBA00023136"/>
    </source>
</evidence>
<evidence type="ECO:0000256" key="3">
    <source>
        <dbReference type="ARBA" id="ARBA00022692"/>
    </source>
</evidence>
<feature type="non-terminal residue" evidence="8">
    <location>
        <position position="230"/>
    </location>
</feature>
<feature type="transmembrane region" description="Helical" evidence="6">
    <location>
        <begin position="61"/>
        <end position="79"/>
    </location>
</feature>
<feature type="domain" description="Major facilitator superfamily (MFS) profile" evidence="7">
    <location>
        <begin position="23"/>
        <end position="230"/>
    </location>
</feature>
<feature type="transmembrane region" description="Helical" evidence="6">
    <location>
        <begin position="146"/>
        <end position="167"/>
    </location>
</feature>
<keyword evidence="5 6" id="KW-0472">Membrane</keyword>
<reference evidence="8" key="1">
    <citation type="submission" date="2018-05" db="EMBL/GenBank/DDBJ databases">
        <authorList>
            <person name="Lanie J.A."/>
            <person name="Ng W.-L."/>
            <person name="Kazmierczak K.M."/>
            <person name="Andrzejewski T.M."/>
            <person name="Davidsen T.M."/>
            <person name="Wayne K.J."/>
            <person name="Tettelin H."/>
            <person name="Glass J.I."/>
            <person name="Rusch D."/>
            <person name="Podicherti R."/>
            <person name="Tsui H.-C.T."/>
            <person name="Winkler M.E."/>
        </authorList>
    </citation>
    <scope>NUCLEOTIDE SEQUENCE</scope>
</reference>
<evidence type="ECO:0000256" key="1">
    <source>
        <dbReference type="ARBA" id="ARBA00004141"/>
    </source>
</evidence>
<dbReference type="InterPro" id="IPR011701">
    <property type="entry name" value="MFS"/>
</dbReference>
<dbReference type="GO" id="GO:0022857">
    <property type="term" value="F:transmembrane transporter activity"/>
    <property type="evidence" value="ECO:0007669"/>
    <property type="project" value="InterPro"/>
</dbReference>
<sequence length="230" mass="24587">MIEPHLWQTPAMQNPGTRSDRHVIAFLAALATLMAFGIDPILPALDEIRSTFDLAPGDNSVTRIVSVYIFGLSLGQVVYGPLADRFGRSPVLLAGLGIYAAGAFASMLAPSLTTLLVARALWGFGAASAGLLRFTIARDLYRGDQMARVISIVMGFFLLGPIVAPMFGEAILAVASWRWVFGSALVTCAGLAVWAVRFGETLDPANRRPLRVGPTLAAFRLVLTTRITVA</sequence>
<evidence type="ECO:0000259" key="7">
    <source>
        <dbReference type="PROSITE" id="PS50850"/>
    </source>
</evidence>
<organism evidence="8">
    <name type="scientific">marine metagenome</name>
    <dbReference type="NCBI Taxonomy" id="408172"/>
    <lineage>
        <taxon>unclassified sequences</taxon>
        <taxon>metagenomes</taxon>
        <taxon>ecological metagenomes</taxon>
    </lineage>
</organism>
<dbReference type="Gene3D" id="1.20.1720.10">
    <property type="entry name" value="Multidrug resistance protein D"/>
    <property type="match status" value="1"/>
</dbReference>
<accession>A0A383ES01</accession>
<protein>
    <recommendedName>
        <fullName evidence="7">Major facilitator superfamily (MFS) profile domain-containing protein</fullName>
    </recommendedName>
</protein>
<evidence type="ECO:0000256" key="2">
    <source>
        <dbReference type="ARBA" id="ARBA00022448"/>
    </source>
</evidence>
<comment type="subcellular location">
    <subcellularLocation>
        <location evidence="1">Membrane</location>
        <topology evidence="1">Multi-pass membrane protein</topology>
    </subcellularLocation>
</comment>
<gene>
    <name evidence="8" type="ORF">METZ01_LOCUS512253</name>
</gene>